<proteinExistence type="predicted"/>
<organism evidence="2 3">
    <name type="scientific">Sinimarinibacterium flocculans</name>
    <dbReference type="NCBI Taxonomy" id="985250"/>
    <lineage>
        <taxon>Bacteria</taxon>
        <taxon>Pseudomonadati</taxon>
        <taxon>Pseudomonadota</taxon>
        <taxon>Gammaproteobacteria</taxon>
        <taxon>Nevskiales</taxon>
        <taxon>Nevskiaceae</taxon>
        <taxon>Sinimarinibacterium</taxon>
    </lineage>
</organism>
<dbReference type="AlphaFoldDB" id="A0A318EEW0"/>
<gene>
    <name evidence="2" type="ORF">C8D93_10246</name>
</gene>
<keyword evidence="1" id="KW-0732">Signal</keyword>
<name>A0A318EEW0_9GAMM</name>
<dbReference type="RefSeq" id="WP_110263887.1">
    <property type="nucleotide sequence ID" value="NZ_CAWNXA010000002.1"/>
</dbReference>
<evidence type="ECO:0000256" key="1">
    <source>
        <dbReference type="SAM" id="SignalP"/>
    </source>
</evidence>
<dbReference type="EMBL" id="QICN01000002">
    <property type="protein sequence ID" value="PXV70194.1"/>
    <property type="molecule type" value="Genomic_DNA"/>
</dbReference>
<evidence type="ECO:0000313" key="3">
    <source>
        <dbReference type="Proteomes" id="UP000248330"/>
    </source>
</evidence>
<dbReference type="Proteomes" id="UP000248330">
    <property type="component" value="Unassembled WGS sequence"/>
</dbReference>
<accession>A0A318EEW0</accession>
<evidence type="ECO:0000313" key="2">
    <source>
        <dbReference type="EMBL" id="PXV70194.1"/>
    </source>
</evidence>
<reference evidence="2 3" key="1">
    <citation type="submission" date="2018-04" db="EMBL/GenBank/DDBJ databases">
        <title>Genomic Encyclopedia of Type Strains, Phase IV (KMG-IV): sequencing the most valuable type-strain genomes for metagenomic binning, comparative biology and taxonomic classification.</title>
        <authorList>
            <person name="Goeker M."/>
        </authorList>
    </citation>
    <scope>NUCLEOTIDE SEQUENCE [LARGE SCALE GENOMIC DNA]</scope>
    <source>
        <strain evidence="2 3">DSM 104150</strain>
    </source>
</reference>
<sequence>MKFVAHVVLMVLLLAATGPALSTPDPSKDDFARMKTQPGALMLSPTDPAVLDLRRRSRSGAQKAYGSLQGHRCAAGDTLRIQEEAVCEPMQHDGKDGRLCCAANCNYACGGGRLQGRCSVRSGDCAFVPARR</sequence>
<comment type="caution">
    <text evidence="2">The sequence shown here is derived from an EMBL/GenBank/DDBJ whole genome shotgun (WGS) entry which is preliminary data.</text>
</comment>
<protein>
    <submittedName>
        <fullName evidence="2">Uncharacterized protein</fullName>
    </submittedName>
</protein>
<feature type="chain" id="PRO_5016327278" evidence="1">
    <location>
        <begin position="23"/>
        <end position="132"/>
    </location>
</feature>
<keyword evidence="3" id="KW-1185">Reference proteome</keyword>
<feature type="signal peptide" evidence="1">
    <location>
        <begin position="1"/>
        <end position="22"/>
    </location>
</feature>